<name>A0A1G7XIU9_9FLAO</name>
<evidence type="ECO:0000313" key="2">
    <source>
        <dbReference type="Proteomes" id="UP000199296"/>
    </source>
</evidence>
<dbReference type="RefSeq" id="WP_218118875.1">
    <property type="nucleotide sequence ID" value="NZ_FNCW01000008.1"/>
</dbReference>
<protein>
    <recommendedName>
        <fullName evidence="3">DUF1565 domain-containing protein</fullName>
    </recommendedName>
</protein>
<sequence length="211" mass="23241">MNILNLFSPHFSFKNFIDKKIFNKIFFLLSLFFVNETAAQLNGTYTIGTGQNYNTFNEAIDELNTIGISGPVTFKVSSGIYDEKLSFLNFPGNSCETPVVFESASGVNTDVVLQHTFTAYNDFVIEINGADGISFKNMTLTHTANVYYGRIFNILGGSDCLVLSNNVIKGTNLNDALIYSRGLNNSHTYDSNSFDTGSYGIDKNGTNTSSR</sequence>
<proteinExistence type="predicted"/>
<organism evidence="1 2">
    <name type="scientific">Psychroflexus sediminis</name>
    <dbReference type="NCBI Taxonomy" id="470826"/>
    <lineage>
        <taxon>Bacteria</taxon>
        <taxon>Pseudomonadati</taxon>
        <taxon>Bacteroidota</taxon>
        <taxon>Flavobacteriia</taxon>
        <taxon>Flavobacteriales</taxon>
        <taxon>Flavobacteriaceae</taxon>
        <taxon>Psychroflexus</taxon>
    </lineage>
</organism>
<keyword evidence="2" id="KW-1185">Reference proteome</keyword>
<dbReference type="Proteomes" id="UP000199296">
    <property type="component" value="Unassembled WGS sequence"/>
</dbReference>
<dbReference type="AlphaFoldDB" id="A0A1G7XIU9"/>
<evidence type="ECO:0000313" key="1">
    <source>
        <dbReference type="EMBL" id="SDG84067.1"/>
    </source>
</evidence>
<evidence type="ECO:0008006" key="3">
    <source>
        <dbReference type="Google" id="ProtNLM"/>
    </source>
</evidence>
<accession>A0A1G7XIU9</accession>
<reference evidence="1 2" key="1">
    <citation type="submission" date="2016-10" db="EMBL/GenBank/DDBJ databases">
        <authorList>
            <person name="de Groot N.N."/>
        </authorList>
    </citation>
    <scope>NUCLEOTIDE SEQUENCE [LARGE SCALE GENOMIC DNA]</scope>
    <source>
        <strain evidence="1 2">DSM 19803</strain>
    </source>
</reference>
<dbReference type="InterPro" id="IPR012334">
    <property type="entry name" value="Pectin_lyas_fold"/>
</dbReference>
<dbReference type="Gene3D" id="2.160.20.10">
    <property type="entry name" value="Single-stranded right-handed beta-helix, Pectin lyase-like"/>
    <property type="match status" value="1"/>
</dbReference>
<gene>
    <name evidence="1" type="ORF">SAMN04488027_108142</name>
</gene>
<feature type="non-terminal residue" evidence="1">
    <location>
        <position position="211"/>
    </location>
</feature>
<dbReference type="EMBL" id="FNCW01000008">
    <property type="protein sequence ID" value="SDG84067.1"/>
    <property type="molecule type" value="Genomic_DNA"/>
</dbReference>
<dbReference type="InterPro" id="IPR011050">
    <property type="entry name" value="Pectin_lyase_fold/virulence"/>
</dbReference>
<dbReference type="SUPFAM" id="SSF51126">
    <property type="entry name" value="Pectin lyase-like"/>
    <property type="match status" value="1"/>
</dbReference>